<dbReference type="Proteomes" id="UP000092154">
    <property type="component" value="Unassembled WGS sequence"/>
</dbReference>
<dbReference type="Gene3D" id="3.60.10.10">
    <property type="entry name" value="Endonuclease/exonuclease/phosphatase"/>
    <property type="match status" value="1"/>
</dbReference>
<keyword evidence="2" id="KW-1185">Reference proteome</keyword>
<dbReference type="EMBL" id="KV449167">
    <property type="protein sequence ID" value="OAX31977.1"/>
    <property type="molecule type" value="Genomic_DNA"/>
</dbReference>
<accession>A0A1B7MHA6</accession>
<dbReference type="OrthoDB" id="2840473at2759"/>
<feature type="non-terminal residue" evidence="1">
    <location>
        <position position="126"/>
    </location>
</feature>
<protein>
    <recommendedName>
        <fullName evidence="3">Endonuclease/exonuclease/phosphatase domain-containing protein</fullName>
    </recommendedName>
</protein>
<reference evidence="1 2" key="1">
    <citation type="submission" date="2016-06" db="EMBL/GenBank/DDBJ databases">
        <title>Comparative genomics of the ectomycorrhizal sister species Rhizopogon vinicolor and Rhizopogon vesiculosus (Basidiomycota: Boletales) reveals a divergence of the mating type B locus.</title>
        <authorList>
            <consortium name="DOE Joint Genome Institute"/>
            <person name="Mujic A.B."/>
            <person name="Kuo A."/>
            <person name="Tritt A."/>
            <person name="Lipzen A."/>
            <person name="Chen C."/>
            <person name="Johnson J."/>
            <person name="Sharma A."/>
            <person name="Barry K."/>
            <person name="Grigoriev I.V."/>
            <person name="Spatafora J.W."/>
        </authorList>
    </citation>
    <scope>NUCLEOTIDE SEQUENCE [LARGE SCALE GENOMIC DNA]</scope>
    <source>
        <strain evidence="1 2">AM-OR11-026</strain>
    </source>
</reference>
<sequence length="126" mass="14345">PSHSSMNSRTNTNPASLRIWQENLNKSATAQHCILSGPFTAKEWDVIAIQEPVIDDLGNTKATPNWNVIYPSHKYTHQSRTRAVTLVHKHINTNNWRHIPFPSMDVVIVQITGIYGHVTIFNIYDD</sequence>
<dbReference type="SUPFAM" id="SSF56219">
    <property type="entry name" value="DNase I-like"/>
    <property type="match status" value="1"/>
</dbReference>
<evidence type="ECO:0008006" key="3">
    <source>
        <dbReference type="Google" id="ProtNLM"/>
    </source>
</evidence>
<gene>
    <name evidence="1" type="ORF">K503DRAFT_662787</name>
</gene>
<proteinExistence type="predicted"/>
<evidence type="ECO:0000313" key="2">
    <source>
        <dbReference type="Proteomes" id="UP000092154"/>
    </source>
</evidence>
<organism evidence="1 2">
    <name type="scientific">Rhizopogon vinicolor AM-OR11-026</name>
    <dbReference type="NCBI Taxonomy" id="1314800"/>
    <lineage>
        <taxon>Eukaryota</taxon>
        <taxon>Fungi</taxon>
        <taxon>Dikarya</taxon>
        <taxon>Basidiomycota</taxon>
        <taxon>Agaricomycotina</taxon>
        <taxon>Agaricomycetes</taxon>
        <taxon>Agaricomycetidae</taxon>
        <taxon>Boletales</taxon>
        <taxon>Suillineae</taxon>
        <taxon>Rhizopogonaceae</taxon>
        <taxon>Rhizopogon</taxon>
    </lineage>
</organism>
<dbReference type="InterPro" id="IPR036691">
    <property type="entry name" value="Endo/exonu/phosph_ase_sf"/>
</dbReference>
<dbReference type="AlphaFoldDB" id="A0A1B7MHA6"/>
<dbReference type="InParanoid" id="A0A1B7MHA6"/>
<feature type="non-terminal residue" evidence="1">
    <location>
        <position position="1"/>
    </location>
</feature>
<evidence type="ECO:0000313" key="1">
    <source>
        <dbReference type="EMBL" id="OAX31977.1"/>
    </source>
</evidence>
<name>A0A1B7MHA6_9AGAM</name>